<dbReference type="Proteomes" id="UP001233172">
    <property type="component" value="Unassembled WGS sequence"/>
</dbReference>
<dbReference type="AlphaFoldDB" id="A0AAD8FC61"/>
<accession>A0AAD8FC61</accession>
<reference evidence="1" key="1">
    <citation type="journal article" date="2023" name="PLoS Negl. Trop. Dis.">
        <title>A genome sequence for Biomphalaria pfeifferi, the major vector snail for the human-infecting parasite Schistosoma mansoni.</title>
        <authorList>
            <person name="Bu L."/>
            <person name="Lu L."/>
            <person name="Laidemitt M.R."/>
            <person name="Zhang S.M."/>
            <person name="Mutuku M."/>
            <person name="Mkoji G."/>
            <person name="Steinauer M."/>
            <person name="Loker E.S."/>
        </authorList>
    </citation>
    <scope>NUCLEOTIDE SEQUENCE</scope>
    <source>
        <strain evidence="1">KasaAsao</strain>
    </source>
</reference>
<dbReference type="EMBL" id="JASAOG010000045">
    <property type="protein sequence ID" value="KAK0058970.1"/>
    <property type="molecule type" value="Genomic_DNA"/>
</dbReference>
<feature type="non-terminal residue" evidence="1">
    <location>
        <position position="65"/>
    </location>
</feature>
<sequence>MSRRFARFSCSFCIIFQMHTNCDCRELLFPVKRPPGRVESKANCSVCFGSRRLELTPSLQTYTHI</sequence>
<protein>
    <submittedName>
        <fullName evidence="1">Uncharacterized protein</fullName>
    </submittedName>
</protein>
<name>A0AAD8FC61_BIOPF</name>
<evidence type="ECO:0000313" key="1">
    <source>
        <dbReference type="EMBL" id="KAK0058970.1"/>
    </source>
</evidence>
<reference evidence="1" key="2">
    <citation type="submission" date="2023-04" db="EMBL/GenBank/DDBJ databases">
        <authorList>
            <person name="Bu L."/>
            <person name="Lu L."/>
            <person name="Laidemitt M.R."/>
            <person name="Zhang S.M."/>
            <person name="Mutuku M."/>
            <person name="Mkoji G."/>
            <person name="Steinauer M."/>
            <person name="Loker E.S."/>
        </authorList>
    </citation>
    <scope>NUCLEOTIDE SEQUENCE</scope>
    <source>
        <strain evidence="1">KasaAsao</strain>
        <tissue evidence="1">Whole Snail</tissue>
    </source>
</reference>
<organism evidence="1 2">
    <name type="scientific">Biomphalaria pfeifferi</name>
    <name type="common">Bloodfluke planorb</name>
    <name type="synonym">Freshwater snail</name>
    <dbReference type="NCBI Taxonomy" id="112525"/>
    <lineage>
        <taxon>Eukaryota</taxon>
        <taxon>Metazoa</taxon>
        <taxon>Spiralia</taxon>
        <taxon>Lophotrochozoa</taxon>
        <taxon>Mollusca</taxon>
        <taxon>Gastropoda</taxon>
        <taxon>Heterobranchia</taxon>
        <taxon>Euthyneura</taxon>
        <taxon>Panpulmonata</taxon>
        <taxon>Hygrophila</taxon>
        <taxon>Lymnaeoidea</taxon>
        <taxon>Planorbidae</taxon>
        <taxon>Biomphalaria</taxon>
    </lineage>
</organism>
<comment type="caution">
    <text evidence="1">The sequence shown here is derived from an EMBL/GenBank/DDBJ whole genome shotgun (WGS) entry which is preliminary data.</text>
</comment>
<keyword evidence="2" id="KW-1185">Reference proteome</keyword>
<gene>
    <name evidence="1" type="ORF">Bpfe_011580</name>
</gene>
<evidence type="ECO:0000313" key="2">
    <source>
        <dbReference type="Proteomes" id="UP001233172"/>
    </source>
</evidence>
<proteinExistence type="predicted"/>